<dbReference type="OrthoDB" id="6630425at2759"/>
<dbReference type="AlphaFoldDB" id="A0A6J1LJU2"/>
<reference evidence="5" key="1">
    <citation type="submission" date="2025-08" db="UniProtKB">
        <authorList>
            <consortium name="RefSeq"/>
        </authorList>
    </citation>
    <scope>IDENTIFICATION</scope>
    <source>
        <strain evidence="5">15085-1641.00</strain>
        <tissue evidence="5">Whole body</tissue>
    </source>
</reference>
<dbReference type="InterPro" id="IPR031311">
    <property type="entry name" value="CHIT_BIND_RR_consensus"/>
</dbReference>
<dbReference type="GO" id="GO:0042302">
    <property type="term" value="F:structural constituent of cuticle"/>
    <property type="evidence" value="ECO:0007669"/>
    <property type="project" value="UniProtKB-UniRule"/>
</dbReference>
<dbReference type="PROSITE" id="PS51155">
    <property type="entry name" value="CHIT_BIND_RR_2"/>
    <property type="match status" value="1"/>
</dbReference>
<evidence type="ECO:0000256" key="2">
    <source>
        <dbReference type="PROSITE-ProRule" id="PRU00497"/>
    </source>
</evidence>
<dbReference type="KEGG" id="dhe:111597208"/>
<dbReference type="PANTHER" id="PTHR12236">
    <property type="entry name" value="STRUCTURAL CONTITUENT OF CUTICLE"/>
    <property type="match status" value="1"/>
</dbReference>
<protein>
    <submittedName>
        <fullName evidence="5">Larval cuticle protein A1A</fullName>
    </submittedName>
</protein>
<sequence>MTPASNSGEEYQTNYQTTRTNAENSQATPTGYDYNGQLENGDAKVLQAVTHGASGGAPLFPQPLPVLHEPRQPEIFPPASYSFDYAVNDETTGDIKDHRETRDGYVVRGSYSLIDPDGYKRTVTYTADDVHGFNAIVNRVPIVLKKLAIAPTNVLLDERSPVVQASTEATATKTLDNSLKAITADSYVNAAKSRDTSSGIYE</sequence>
<evidence type="ECO:0000313" key="5">
    <source>
        <dbReference type="RefSeq" id="XP_023167544.2"/>
    </source>
</evidence>
<proteinExistence type="predicted"/>
<dbReference type="Pfam" id="PF00379">
    <property type="entry name" value="Chitin_bind_4"/>
    <property type="match status" value="1"/>
</dbReference>
<feature type="compositionally biased region" description="Polar residues" evidence="3">
    <location>
        <begin position="1"/>
        <end position="29"/>
    </location>
</feature>
<dbReference type="RefSeq" id="XP_023167544.2">
    <property type="nucleotide sequence ID" value="XM_023311776.2"/>
</dbReference>
<evidence type="ECO:0000313" key="4">
    <source>
        <dbReference type="Proteomes" id="UP000504633"/>
    </source>
</evidence>
<keyword evidence="1 2" id="KW-0193">Cuticle</keyword>
<keyword evidence="4" id="KW-1185">Reference proteome</keyword>
<dbReference type="PROSITE" id="PS00233">
    <property type="entry name" value="CHIT_BIND_RR_1"/>
    <property type="match status" value="1"/>
</dbReference>
<evidence type="ECO:0000256" key="1">
    <source>
        <dbReference type="ARBA" id="ARBA00022460"/>
    </source>
</evidence>
<dbReference type="PANTHER" id="PTHR12236:SF86">
    <property type="entry name" value="CCP84AC-RELATED"/>
    <property type="match status" value="1"/>
</dbReference>
<dbReference type="InterPro" id="IPR000618">
    <property type="entry name" value="Insect_cuticle"/>
</dbReference>
<dbReference type="GeneID" id="111597208"/>
<dbReference type="CTD" id="33480"/>
<feature type="region of interest" description="Disordered" evidence="3">
    <location>
        <begin position="1"/>
        <end position="38"/>
    </location>
</feature>
<name>A0A6J1LJU2_DROHY</name>
<dbReference type="OMA" id="HEQNSEV"/>
<dbReference type="Proteomes" id="UP000504633">
    <property type="component" value="Unplaced"/>
</dbReference>
<dbReference type="InterPro" id="IPR051217">
    <property type="entry name" value="Insect_Cuticle_Struc_Prot"/>
</dbReference>
<dbReference type="GO" id="GO:0005615">
    <property type="term" value="C:extracellular space"/>
    <property type="evidence" value="ECO:0007669"/>
    <property type="project" value="TreeGrafter"/>
</dbReference>
<dbReference type="PRINTS" id="PR00947">
    <property type="entry name" value="CUTICLE"/>
</dbReference>
<organism evidence="4 5">
    <name type="scientific">Drosophila hydei</name>
    <name type="common">Fruit fly</name>
    <dbReference type="NCBI Taxonomy" id="7224"/>
    <lineage>
        <taxon>Eukaryota</taxon>
        <taxon>Metazoa</taxon>
        <taxon>Ecdysozoa</taxon>
        <taxon>Arthropoda</taxon>
        <taxon>Hexapoda</taxon>
        <taxon>Insecta</taxon>
        <taxon>Pterygota</taxon>
        <taxon>Neoptera</taxon>
        <taxon>Endopterygota</taxon>
        <taxon>Diptera</taxon>
        <taxon>Brachycera</taxon>
        <taxon>Muscomorpha</taxon>
        <taxon>Ephydroidea</taxon>
        <taxon>Drosophilidae</taxon>
        <taxon>Drosophila</taxon>
    </lineage>
</organism>
<evidence type="ECO:0000256" key="3">
    <source>
        <dbReference type="SAM" id="MobiDB-lite"/>
    </source>
</evidence>
<accession>A0A6J1LJU2</accession>
<gene>
    <name evidence="5" type="primary">LOC111597208</name>
</gene>
<dbReference type="GO" id="GO:0031012">
    <property type="term" value="C:extracellular matrix"/>
    <property type="evidence" value="ECO:0007669"/>
    <property type="project" value="TreeGrafter"/>
</dbReference>